<comment type="caution">
    <text evidence="2">The sequence shown here is derived from an EMBL/GenBank/DDBJ whole genome shotgun (WGS) entry which is preliminary data.</text>
</comment>
<feature type="signal peptide" evidence="1">
    <location>
        <begin position="1"/>
        <end position="19"/>
    </location>
</feature>
<name>A0A7X8SH96_9BACT</name>
<dbReference type="EMBL" id="JABAIL010000001">
    <property type="protein sequence ID" value="NLR90240.1"/>
    <property type="molecule type" value="Genomic_DNA"/>
</dbReference>
<evidence type="ECO:0000313" key="3">
    <source>
        <dbReference type="Proteomes" id="UP000585050"/>
    </source>
</evidence>
<evidence type="ECO:0000256" key="1">
    <source>
        <dbReference type="SAM" id="SignalP"/>
    </source>
</evidence>
<proteinExistence type="predicted"/>
<dbReference type="Proteomes" id="UP000585050">
    <property type="component" value="Unassembled WGS sequence"/>
</dbReference>
<reference evidence="2 3" key="1">
    <citation type="submission" date="2020-04" db="EMBL/GenBank/DDBJ databases">
        <title>Flammeovirga sp. SR4, a novel species isolated from seawater.</title>
        <authorList>
            <person name="Wang X."/>
        </authorList>
    </citation>
    <scope>NUCLEOTIDE SEQUENCE [LARGE SCALE GENOMIC DNA]</scope>
    <source>
        <strain evidence="2 3">SR4</strain>
    </source>
</reference>
<accession>A0A7X8SH96</accession>
<dbReference type="AlphaFoldDB" id="A0A7X8SH96"/>
<gene>
    <name evidence="2" type="ORF">HGP29_03435</name>
</gene>
<sequence>MKNLLFFVILLSSISFCKAQEITDFPLGKEFTEERDMIRMDVGGIEGTLFVYTNKKKQIVSLGFVPSLDGTNPNRVHKQEFMGFIQYLQVAYGIQFEKTYERTRGKEHFTARTADMKIAVTIETYKDDLTPTPMTMMINKRAKN</sequence>
<protein>
    <submittedName>
        <fullName evidence="2">Uncharacterized protein</fullName>
    </submittedName>
</protein>
<dbReference type="RefSeq" id="WP_168880948.1">
    <property type="nucleotide sequence ID" value="NZ_JABAIL010000001.1"/>
</dbReference>
<keyword evidence="3" id="KW-1185">Reference proteome</keyword>
<keyword evidence="1" id="KW-0732">Signal</keyword>
<organism evidence="2 3">
    <name type="scientific">Flammeovirga agarivorans</name>
    <dbReference type="NCBI Taxonomy" id="2726742"/>
    <lineage>
        <taxon>Bacteria</taxon>
        <taxon>Pseudomonadati</taxon>
        <taxon>Bacteroidota</taxon>
        <taxon>Cytophagia</taxon>
        <taxon>Cytophagales</taxon>
        <taxon>Flammeovirgaceae</taxon>
        <taxon>Flammeovirga</taxon>
    </lineage>
</organism>
<feature type="chain" id="PRO_5030984636" evidence="1">
    <location>
        <begin position="20"/>
        <end position="144"/>
    </location>
</feature>
<evidence type="ECO:0000313" key="2">
    <source>
        <dbReference type="EMBL" id="NLR90240.1"/>
    </source>
</evidence>